<feature type="compositionally biased region" description="Low complexity" evidence="1">
    <location>
        <begin position="590"/>
        <end position="600"/>
    </location>
</feature>
<proteinExistence type="predicted"/>
<feature type="compositionally biased region" description="Low complexity" evidence="1">
    <location>
        <begin position="370"/>
        <end position="380"/>
    </location>
</feature>
<reference evidence="4" key="1">
    <citation type="journal article" date="2023" name="Mol. Phylogenet. Evol.">
        <title>Genome-scale phylogeny and comparative genomics of the fungal order Sordariales.</title>
        <authorList>
            <person name="Hensen N."/>
            <person name="Bonometti L."/>
            <person name="Westerberg I."/>
            <person name="Brannstrom I.O."/>
            <person name="Guillou S."/>
            <person name="Cros-Aarteil S."/>
            <person name="Calhoun S."/>
            <person name="Haridas S."/>
            <person name="Kuo A."/>
            <person name="Mondo S."/>
            <person name="Pangilinan J."/>
            <person name="Riley R."/>
            <person name="LaButti K."/>
            <person name="Andreopoulos B."/>
            <person name="Lipzen A."/>
            <person name="Chen C."/>
            <person name="Yan M."/>
            <person name="Daum C."/>
            <person name="Ng V."/>
            <person name="Clum A."/>
            <person name="Steindorff A."/>
            <person name="Ohm R.A."/>
            <person name="Martin F."/>
            <person name="Silar P."/>
            <person name="Natvig D.O."/>
            <person name="Lalanne C."/>
            <person name="Gautier V."/>
            <person name="Ament-Velasquez S.L."/>
            <person name="Kruys A."/>
            <person name="Hutchinson M.I."/>
            <person name="Powell A.J."/>
            <person name="Barry K."/>
            <person name="Miller A.N."/>
            <person name="Grigoriev I.V."/>
            <person name="Debuchy R."/>
            <person name="Gladieux P."/>
            <person name="Hiltunen Thoren M."/>
            <person name="Johannesson H."/>
        </authorList>
    </citation>
    <scope>NUCLEOTIDE SEQUENCE</scope>
    <source>
        <strain evidence="4">CBS 232.78</strain>
    </source>
</reference>
<evidence type="ECO:0000256" key="1">
    <source>
        <dbReference type="SAM" id="MobiDB-lite"/>
    </source>
</evidence>
<feature type="compositionally biased region" description="Polar residues" evidence="1">
    <location>
        <begin position="381"/>
        <end position="390"/>
    </location>
</feature>
<feature type="transmembrane region" description="Helical" evidence="2">
    <location>
        <begin position="398"/>
        <end position="423"/>
    </location>
</feature>
<feature type="region of interest" description="Disordered" evidence="1">
    <location>
        <begin position="433"/>
        <end position="672"/>
    </location>
</feature>
<keyword evidence="5" id="KW-1185">Reference proteome</keyword>
<dbReference type="AlphaFoldDB" id="A0AAE0NHC8"/>
<keyword evidence="2" id="KW-0472">Membrane</keyword>
<dbReference type="EMBL" id="JAULSW010000005">
    <property type="protein sequence ID" value="KAK3381464.1"/>
    <property type="molecule type" value="Genomic_DNA"/>
</dbReference>
<keyword evidence="3" id="KW-0732">Signal</keyword>
<feature type="region of interest" description="Disordered" evidence="1">
    <location>
        <begin position="325"/>
        <end position="390"/>
    </location>
</feature>
<sequence>MRWITRSALVPVSLLVAVASAADIVYVTELSIYSALAPCAASALYYNVQRQTYDACPTPASDLQGCVCTKNRNLASIASAISSSVSYSCGSQAVDDQASASTVLSAYCNQDRVIAFPTPVTPVDVYVTDVPEYQNLAPCAASALYYAVGHMTYSACPTDATALATCACLKNQNSASINSMIASTAKSSCSGMAADVTSAQAMFAAYCNLNNGTSNFPQPTNPPGDMSYYITDLPAYTSLAPCAAYGVSYAVQGQTYYLCPKGSQELASCACFKDGMTGRILSSVTASVKYSCGSTATDDISSAVAVYNLYCSAAGAKVTAQGVTASVSQTRQTPTGGTGPKSTSKGGGTGSGAGTGGGSNGGGSSGGSGNNNVNGDSDASTNGSGLSDPANKNTGPNIGLVAGGAIGGVVALAAIGILIFFLVKKSQKRKAAAHQVLPDTSTPDNGGYDGKHELASDSIAAPLAGPLPPPSPSPSTLKVGPHRGDNVSPVSAHASVYSPPPNKAELSGAAPPPPMPNELQAQGVYPPTPNSAELYGQQRPAYPPAPNSAELYGQQRPPYSPAPNSAELYGGQQQRPMYPPSPNTAELYAQGGQFPQGQGSPYPPPNRPELMGGYYQPQKPQVQEFPGYNSYQGQQPQQQPVELQPVSWQSGPVPGVHIHEMDTSQNHPGHAR</sequence>
<feature type="compositionally biased region" description="Polar residues" evidence="1">
    <location>
        <begin position="663"/>
        <end position="672"/>
    </location>
</feature>
<feature type="signal peptide" evidence="3">
    <location>
        <begin position="1"/>
        <end position="21"/>
    </location>
</feature>
<accession>A0AAE0NHC8</accession>
<evidence type="ECO:0000313" key="5">
    <source>
        <dbReference type="Proteomes" id="UP001285441"/>
    </source>
</evidence>
<organism evidence="4 5">
    <name type="scientific">Podospora didyma</name>
    <dbReference type="NCBI Taxonomy" id="330526"/>
    <lineage>
        <taxon>Eukaryota</taxon>
        <taxon>Fungi</taxon>
        <taxon>Dikarya</taxon>
        <taxon>Ascomycota</taxon>
        <taxon>Pezizomycotina</taxon>
        <taxon>Sordariomycetes</taxon>
        <taxon>Sordariomycetidae</taxon>
        <taxon>Sordariales</taxon>
        <taxon>Podosporaceae</taxon>
        <taxon>Podospora</taxon>
    </lineage>
</organism>
<feature type="chain" id="PRO_5041915059" evidence="3">
    <location>
        <begin position="22"/>
        <end position="672"/>
    </location>
</feature>
<evidence type="ECO:0000313" key="4">
    <source>
        <dbReference type="EMBL" id="KAK3381464.1"/>
    </source>
</evidence>
<evidence type="ECO:0000256" key="3">
    <source>
        <dbReference type="SAM" id="SignalP"/>
    </source>
</evidence>
<dbReference type="Proteomes" id="UP001285441">
    <property type="component" value="Unassembled WGS sequence"/>
</dbReference>
<feature type="compositionally biased region" description="Low complexity" evidence="1">
    <location>
        <begin position="632"/>
        <end position="645"/>
    </location>
</feature>
<dbReference type="CDD" id="cd12087">
    <property type="entry name" value="TM_EGFR-like"/>
    <property type="match status" value="1"/>
</dbReference>
<name>A0AAE0NHC8_9PEZI</name>
<feature type="compositionally biased region" description="Gly residues" evidence="1">
    <location>
        <begin position="345"/>
        <end position="369"/>
    </location>
</feature>
<evidence type="ECO:0000256" key="2">
    <source>
        <dbReference type="SAM" id="Phobius"/>
    </source>
</evidence>
<protein>
    <submittedName>
        <fullName evidence="4">Uncharacterized protein</fullName>
    </submittedName>
</protein>
<gene>
    <name evidence="4" type="ORF">B0H63DRAFT_205877</name>
</gene>
<keyword evidence="2" id="KW-1133">Transmembrane helix</keyword>
<reference evidence="4" key="2">
    <citation type="submission" date="2023-06" db="EMBL/GenBank/DDBJ databases">
        <authorList>
            <consortium name="Lawrence Berkeley National Laboratory"/>
            <person name="Haridas S."/>
            <person name="Hensen N."/>
            <person name="Bonometti L."/>
            <person name="Westerberg I."/>
            <person name="Brannstrom I.O."/>
            <person name="Guillou S."/>
            <person name="Cros-Aarteil S."/>
            <person name="Calhoun S."/>
            <person name="Kuo A."/>
            <person name="Mondo S."/>
            <person name="Pangilinan J."/>
            <person name="Riley R."/>
            <person name="LaButti K."/>
            <person name="Andreopoulos B."/>
            <person name="Lipzen A."/>
            <person name="Chen C."/>
            <person name="Yanf M."/>
            <person name="Daum C."/>
            <person name="Ng V."/>
            <person name="Clum A."/>
            <person name="Steindorff A."/>
            <person name="Ohm R."/>
            <person name="Martin F."/>
            <person name="Silar P."/>
            <person name="Natvig D."/>
            <person name="Lalanne C."/>
            <person name="Gautier V."/>
            <person name="Ament-velasquez S.L."/>
            <person name="Kruys A."/>
            <person name="Hutchinson M.I."/>
            <person name="Powell A.J."/>
            <person name="Barry K."/>
            <person name="Miller A.N."/>
            <person name="Grigoriev I.V."/>
            <person name="Debuchy R."/>
            <person name="Gladieux P."/>
            <person name="Thoren M.H."/>
            <person name="Johannesson H."/>
        </authorList>
    </citation>
    <scope>NUCLEOTIDE SEQUENCE</scope>
    <source>
        <strain evidence="4">CBS 232.78</strain>
    </source>
</reference>
<keyword evidence="2" id="KW-0812">Transmembrane</keyword>
<comment type="caution">
    <text evidence="4">The sequence shown here is derived from an EMBL/GenBank/DDBJ whole genome shotgun (WGS) entry which is preliminary data.</text>
</comment>